<keyword evidence="8" id="KW-0443">Lipid metabolism</keyword>
<dbReference type="Gene3D" id="3.30.70.3290">
    <property type="match status" value="1"/>
</dbReference>
<dbReference type="PROSITE" id="PS00455">
    <property type="entry name" value="AMP_BINDING"/>
    <property type="match status" value="1"/>
</dbReference>
<dbReference type="InterPro" id="IPR040097">
    <property type="entry name" value="FAAL/FAAC"/>
</dbReference>
<comment type="cofactor">
    <cofactor evidence="1">
        <name>pantetheine 4'-phosphate</name>
        <dbReference type="ChEBI" id="CHEBI:47942"/>
    </cofactor>
</comment>
<dbReference type="Pfam" id="PF00668">
    <property type="entry name" value="Condensation"/>
    <property type="match status" value="2"/>
</dbReference>
<evidence type="ECO:0000256" key="9">
    <source>
        <dbReference type="ARBA" id="ARBA00029443"/>
    </source>
</evidence>
<feature type="domain" description="Ketosynthase family 3 (KS3)" evidence="12">
    <location>
        <begin position="1079"/>
        <end position="1500"/>
    </location>
</feature>
<dbReference type="InterPro" id="IPR016035">
    <property type="entry name" value="Acyl_Trfase/lysoPLipase"/>
</dbReference>
<dbReference type="SUPFAM" id="SSF52777">
    <property type="entry name" value="CoA-dependent acyltransferases"/>
    <property type="match status" value="4"/>
</dbReference>
<dbReference type="InterPro" id="IPR016036">
    <property type="entry name" value="Malonyl_transacylase_ACP-bd"/>
</dbReference>
<feature type="domain" description="Carrier" evidence="11">
    <location>
        <begin position="1994"/>
        <end position="2072"/>
    </location>
</feature>
<dbReference type="SUPFAM" id="SSF52151">
    <property type="entry name" value="FabD/lysophospholipase-like"/>
    <property type="match status" value="1"/>
</dbReference>
<dbReference type="CDD" id="cd00833">
    <property type="entry name" value="PKS"/>
    <property type="match status" value="1"/>
</dbReference>
<dbReference type="Gene3D" id="3.90.1150.10">
    <property type="entry name" value="Aspartate Aminotransferase, domain 1"/>
    <property type="match status" value="1"/>
</dbReference>
<dbReference type="GO" id="GO:0008610">
    <property type="term" value="P:lipid biosynthetic process"/>
    <property type="evidence" value="ECO:0007669"/>
    <property type="project" value="InterPro"/>
</dbReference>
<dbReference type="FunFam" id="3.40.50.12780:FF:000013">
    <property type="entry name" value="Long-chain-fatty-acid--AMP ligase FadD32"/>
    <property type="match status" value="1"/>
</dbReference>
<dbReference type="PROSITE" id="PS50075">
    <property type="entry name" value="CARRIER"/>
    <property type="match status" value="3"/>
</dbReference>
<dbReference type="PROSITE" id="PS00600">
    <property type="entry name" value="AA_TRANSFER_CLASS_3"/>
    <property type="match status" value="1"/>
</dbReference>
<dbReference type="InterPro" id="IPR014043">
    <property type="entry name" value="Acyl_transferase_dom"/>
</dbReference>
<dbReference type="Pfam" id="PF02801">
    <property type="entry name" value="Ketoacyl-synt_C"/>
    <property type="match status" value="1"/>
</dbReference>
<dbReference type="InterPro" id="IPR049704">
    <property type="entry name" value="Aminotrans_3_PPA_site"/>
</dbReference>
<dbReference type="InterPro" id="IPR001242">
    <property type="entry name" value="Condensation_dom"/>
</dbReference>
<dbReference type="InterPro" id="IPR036736">
    <property type="entry name" value="ACP-like_sf"/>
</dbReference>
<keyword evidence="10" id="KW-0812">Transmembrane</keyword>
<dbReference type="GO" id="GO:0071766">
    <property type="term" value="P:Actinobacterium-type cell wall biogenesis"/>
    <property type="evidence" value="ECO:0007669"/>
    <property type="project" value="UniProtKB-ARBA"/>
</dbReference>
<dbReference type="NCBIfam" id="TIGR04020">
    <property type="entry name" value="seco_metab_LLM"/>
    <property type="match status" value="1"/>
</dbReference>
<dbReference type="InterPro" id="IPR020841">
    <property type="entry name" value="PKS_Beta-ketoAc_synthase_dom"/>
</dbReference>
<evidence type="ECO:0000256" key="10">
    <source>
        <dbReference type="SAM" id="Phobius"/>
    </source>
</evidence>
<dbReference type="InterPro" id="IPR001227">
    <property type="entry name" value="Ac_transferase_dom_sf"/>
</dbReference>
<dbReference type="SUPFAM" id="SSF51679">
    <property type="entry name" value="Bacterial luciferase-like"/>
    <property type="match status" value="1"/>
</dbReference>
<dbReference type="CDD" id="cd05931">
    <property type="entry name" value="FAAL"/>
    <property type="match status" value="1"/>
</dbReference>
<dbReference type="EMBL" id="PVWO01000075">
    <property type="protein sequence ID" value="PSB57478.1"/>
    <property type="molecule type" value="Genomic_DNA"/>
</dbReference>
<comment type="similarity">
    <text evidence="2">Belongs to the ATP-dependent AMP-binding enzyme family.</text>
</comment>
<dbReference type="InterPro" id="IPR009081">
    <property type="entry name" value="PP-bd_ACP"/>
</dbReference>
<dbReference type="InterPro" id="IPR014030">
    <property type="entry name" value="Ketoacyl_synth_N"/>
</dbReference>
<dbReference type="InterPro" id="IPR020845">
    <property type="entry name" value="AMP-binding_CS"/>
</dbReference>
<dbReference type="Gene3D" id="3.40.50.12780">
    <property type="entry name" value="N-terminal domain of ligase-like"/>
    <property type="match status" value="1"/>
</dbReference>
<evidence type="ECO:0000259" key="12">
    <source>
        <dbReference type="PROSITE" id="PS52004"/>
    </source>
</evidence>
<feature type="domain" description="Carrier" evidence="11">
    <location>
        <begin position="3630"/>
        <end position="3705"/>
    </location>
</feature>
<evidence type="ECO:0000313" key="14">
    <source>
        <dbReference type="Proteomes" id="UP000238937"/>
    </source>
</evidence>
<dbReference type="InterPro" id="IPR015424">
    <property type="entry name" value="PyrdxlP-dep_Trfase"/>
</dbReference>
<dbReference type="FunFam" id="3.40.50.12780:FF:000012">
    <property type="entry name" value="Non-ribosomal peptide synthetase"/>
    <property type="match status" value="1"/>
</dbReference>
<accession>A0A2T1GIB8</accession>
<dbReference type="Gene3D" id="3.40.47.10">
    <property type="match status" value="1"/>
</dbReference>
<dbReference type="GO" id="GO:0031177">
    <property type="term" value="F:phosphopantetheine binding"/>
    <property type="evidence" value="ECO:0007669"/>
    <property type="project" value="InterPro"/>
</dbReference>
<dbReference type="InterPro" id="IPR036661">
    <property type="entry name" value="Luciferase-like_sf"/>
</dbReference>
<dbReference type="Pfam" id="PF23024">
    <property type="entry name" value="AMP-dom_DIP2-like"/>
    <property type="match status" value="1"/>
</dbReference>
<dbReference type="PROSITE" id="PS52004">
    <property type="entry name" value="KS3_2"/>
    <property type="match status" value="1"/>
</dbReference>
<evidence type="ECO:0000256" key="1">
    <source>
        <dbReference type="ARBA" id="ARBA00001957"/>
    </source>
</evidence>
<dbReference type="CDD" id="cd00610">
    <property type="entry name" value="OAT_like"/>
    <property type="match status" value="1"/>
</dbReference>
<dbReference type="OrthoDB" id="499075at2"/>
<dbReference type="FunFam" id="1.10.1200.10:FF:000005">
    <property type="entry name" value="Nonribosomal peptide synthetase 1"/>
    <property type="match status" value="1"/>
</dbReference>
<dbReference type="Pfam" id="PF00296">
    <property type="entry name" value="Bac_luciferase"/>
    <property type="match status" value="1"/>
</dbReference>
<dbReference type="SMART" id="SM00825">
    <property type="entry name" value="PKS_KS"/>
    <property type="match status" value="1"/>
</dbReference>
<dbReference type="InterPro" id="IPR014031">
    <property type="entry name" value="Ketoacyl_synth_C"/>
</dbReference>
<dbReference type="SUPFAM" id="SSF47336">
    <property type="entry name" value="ACP-like"/>
    <property type="match status" value="3"/>
</dbReference>
<dbReference type="Gene3D" id="1.10.1240.100">
    <property type="match status" value="1"/>
</dbReference>
<dbReference type="InterPro" id="IPR015421">
    <property type="entry name" value="PyrdxlP-dep_Trfase_major"/>
</dbReference>
<evidence type="ECO:0000256" key="7">
    <source>
        <dbReference type="ARBA" id="ARBA00022898"/>
    </source>
</evidence>
<dbReference type="Pfam" id="PF00698">
    <property type="entry name" value="Acyl_transf_1"/>
    <property type="match status" value="1"/>
</dbReference>
<reference evidence="13 14" key="1">
    <citation type="submission" date="2018-03" db="EMBL/GenBank/DDBJ databases">
        <title>The ancient ancestry and fast evolution of plastids.</title>
        <authorList>
            <person name="Moore K.R."/>
            <person name="Magnabosco C."/>
            <person name="Momper L."/>
            <person name="Gold D.A."/>
            <person name="Bosak T."/>
            <person name="Fournier G.P."/>
        </authorList>
    </citation>
    <scope>NUCLEOTIDE SEQUENCE [LARGE SCALE GENOMIC DNA]</scope>
    <source>
        <strain evidence="13 14">CCALA 037</strain>
    </source>
</reference>
<dbReference type="PANTHER" id="PTHR45527">
    <property type="entry name" value="NONRIBOSOMAL PEPTIDE SYNTHETASE"/>
    <property type="match status" value="1"/>
</dbReference>
<dbReference type="Gene3D" id="3.30.70.250">
    <property type="entry name" value="Malonyl-CoA ACP transacylase, ACP-binding"/>
    <property type="match status" value="1"/>
</dbReference>
<evidence type="ECO:0000256" key="4">
    <source>
        <dbReference type="ARBA" id="ARBA00022553"/>
    </source>
</evidence>
<dbReference type="FunFam" id="3.40.50.980:FF:000001">
    <property type="entry name" value="Non-ribosomal peptide synthetase"/>
    <property type="match status" value="1"/>
</dbReference>
<keyword evidence="5" id="KW-0808">Transferase</keyword>
<dbReference type="CDD" id="cd05930">
    <property type="entry name" value="A_NRPS"/>
    <property type="match status" value="1"/>
</dbReference>
<dbReference type="InterPro" id="IPR000873">
    <property type="entry name" value="AMP-dep_synth/lig_dom"/>
</dbReference>
<name>A0A2T1GIB8_9CYAN</name>
<dbReference type="SMART" id="SM00827">
    <property type="entry name" value="PKS_AT"/>
    <property type="match status" value="1"/>
</dbReference>
<proteinExistence type="inferred from homology"/>
<dbReference type="InterPro" id="IPR010071">
    <property type="entry name" value="AA_adenyl_dom"/>
</dbReference>
<keyword evidence="6" id="KW-0276">Fatty acid metabolism</keyword>
<dbReference type="InterPro" id="IPR015422">
    <property type="entry name" value="PyrdxlP-dep_Trfase_small"/>
</dbReference>
<comment type="caution">
    <text evidence="13">The sequence shown here is derived from an EMBL/GenBank/DDBJ whole genome shotgun (WGS) entry which is preliminary data.</text>
</comment>
<feature type="transmembrane region" description="Helical" evidence="10">
    <location>
        <begin position="72"/>
        <end position="99"/>
    </location>
</feature>
<dbReference type="InterPro" id="IPR024011">
    <property type="entry name" value="Biosynth_lucif-like_mOase_dom"/>
</dbReference>
<dbReference type="InterPro" id="IPR025110">
    <property type="entry name" value="AMP-bd_C"/>
</dbReference>
<dbReference type="GO" id="GO:0016746">
    <property type="term" value="F:acyltransferase activity"/>
    <property type="evidence" value="ECO:0007669"/>
    <property type="project" value="InterPro"/>
</dbReference>
<dbReference type="RefSeq" id="WP_106302694.1">
    <property type="nucleotide sequence ID" value="NZ_PVWO01000075.1"/>
</dbReference>
<dbReference type="SMART" id="SM00823">
    <property type="entry name" value="PKS_PP"/>
    <property type="match status" value="3"/>
</dbReference>
<dbReference type="InterPro" id="IPR032821">
    <property type="entry name" value="PKS_assoc"/>
</dbReference>
<keyword evidence="3" id="KW-0596">Phosphopantetheine</keyword>
<protein>
    <recommendedName>
        <fullName evidence="15">Non-ribosomal peptide synthetase</fullName>
    </recommendedName>
</protein>
<dbReference type="SUPFAM" id="SSF53901">
    <property type="entry name" value="Thiolase-like"/>
    <property type="match status" value="1"/>
</dbReference>
<dbReference type="FunFam" id="3.30.300.30:FF:000010">
    <property type="entry name" value="Enterobactin synthetase component F"/>
    <property type="match status" value="1"/>
</dbReference>
<gene>
    <name evidence="13" type="ORF">C7B77_08285</name>
</gene>
<keyword evidence="10" id="KW-1133">Transmembrane helix</keyword>
<evidence type="ECO:0000256" key="6">
    <source>
        <dbReference type="ARBA" id="ARBA00022832"/>
    </source>
</evidence>
<dbReference type="GO" id="GO:0043041">
    <property type="term" value="P:amino acid activation for nonribosomal peptide biosynthetic process"/>
    <property type="evidence" value="ECO:0007669"/>
    <property type="project" value="TreeGrafter"/>
</dbReference>
<keyword evidence="7" id="KW-0663">Pyridoxal phosphate</keyword>
<evidence type="ECO:0000256" key="2">
    <source>
        <dbReference type="ARBA" id="ARBA00006432"/>
    </source>
</evidence>
<dbReference type="InterPro" id="IPR005814">
    <property type="entry name" value="Aminotrans_3"/>
</dbReference>
<dbReference type="SUPFAM" id="SSF53383">
    <property type="entry name" value="PLP-dependent transferases"/>
    <property type="match status" value="1"/>
</dbReference>
<dbReference type="SUPFAM" id="SSF55048">
    <property type="entry name" value="Probable ACP-binding domain of malonyl-CoA ACP transacylase"/>
    <property type="match status" value="1"/>
</dbReference>
<dbReference type="FunFam" id="3.40.47.10:FF:000019">
    <property type="entry name" value="Polyketide synthase type I"/>
    <property type="match status" value="1"/>
</dbReference>
<dbReference type="Gene3D" id="3.40.366.10">
    <property type="entry name" value="Malonyl-Coenzyme A Acyl Carrier Protein, domain 2"/>
    <property type="match status" value="1"/>
</dbReference>
<dbReference type="GO" id="GO:0030170">
    <property type="term" value="F:pyridoxal phosphate binding"/>
    <property type="evidence" value="ECO:0007669"/>
    <property type="project" value="InterPro"/>
</dbReference>
<dbReference type="InterPro" id="IPR011251">
    <property type="entry name" value="Luciferase-like_dom"/>
</dbReference>
<dbReference type="GO" id="GO:0005829">
    <property type="term" value="C:cytosol"/>
    <property type="evidence" value="ECO:0007669"/>
    <property type="project" value="TreeGrafter"/>
</dbReference>
<feature type="domain" description="Carrier" evidence="11">
    <location>
        <begin position="984"/>
        <end position="1058"/>
    </location>
</feature>
<sequence>MNNSDSFDPRHCLTLVELLGQRSIQQPAAVAYTFLVDAGSGQLNVTYGQLDRQARAIAAQLQQRQARGTRAVLLYPPGLDFIAAFFGCLYAGVVAVPLYPPRRNQRVNRLQGAIQNADVKFALTTTDTLTAIEQSVSLVPELIEIECITTDNIDLDRATDWQAPLLQAGDLAFLQYTSGSTAAPKGVMVSHGNLLHNSSSIYQAFGHSDRSRVVSWLPLYHDMGLIGGVLQPLYGGFPAVLMSPVDFLQKPWRWLKAISEYGATSSGGPNFAYDLCIAKITDAQRDDLDLSTWNVAFNGAEPVRAATLERFAEAFAPCGFRREAFYPCYGMAESTLFVTGGIPNVAPEICRVDSAALAQNRVQLVVDDEGENQQQLVSSGRTWQDTTVTIVDPESLEICPADRVGEIWVSAPSVAQGYWQMNEATAATFVAGIGEDREQQFLRTGDLGFLQDGELYVTGRLKDLVIIRGRNYYPQDIELTVEQSHPALKASAGAAFSIDIEGEEQLVILQEVERQYLRQLPVEAVTAAIRTAVSQQHELRVHSIVLLKPTSILKTSSGKIQRQACKQAFLADRLQAIATVEPTPAAQVATAIGTPAAPKMQFSLLYFSSDEAEFADDKYKLLLAGAKFADRHGFTAIWTPERHFHAFGGLYPNPSVVSAALALSTEQLRLRAGSVVMPLHDPLRVAEEWSVVDNLSHGRVDLAFARGWNPNDFVFAPDAYADSAQVMYRGIEEVQHLWRGGKITRPNGVGKATEVQIYPLPHQSELATWVTCTGGKERFIEAGERGLNILTALLFQPISELAEKIGLYRAARASHGHDPATGRVTLMLHTFVGEDAIAVRELVRSPFIEYIKSSVNLWQQGSQDLAQLDPAQQQKLLDYAFERYYQTSALFGTPQSCLEMVEQLQAIGVDEIACLIDFGVDSATVLSHLQSLNRLKNLVNGEPEIAPPESIAVPKVVTPSSGLPSMPVAIVPPTTPSIAIGDPQSLSTTIVKYLAIALKQSPESIAIDRNFHSLGIDSLKAVEVMTALEAHLDIPLSPTLLFEYATPLELADYLVETYGAAVTTATSAAEPVAEDLSAESDIAIIGMAGRFPQAPNLAAFWELLSRGGNAITEVPAQRWQNADWYAANPTTALQTSSRWGGFVEGIDRFDPLFFQISPREAALIDPQQRLFLEVAWEALEDAGYAAERLAQQPIGVFVGCSNNGYYRRIESSLEASDYGAGIGNQNAIIANRLSFLLNLRGPSMLVDTMCSSSLVAVHLACQSIRQGDCSGAIVGGVNLQLSPQYYAGMSRMKMHSPDGKCQTFDAAANGIVLGEGAGAILLKPLAQAVADGDRIYAVLKGSAINHDGHTNGLTAPNPRSQAELIDRALQSARLSAADISYVEAHGTGTALGDPIEIEGLTKAFRKYTAQQQFCRIGSVKTNIGHLEAAAGMAQILKVVLAMQHGQLPPSLHFDRANPLIDFAQTPFAVNTQLTDWSGVNYAGISSFGIGGTNAHVILGTPPAPVPKPAAVERPVHLLTLSAKSQAALSESIDRYLPVLAGSQSIGDLCFTANSGRNQFAHRLSVWGATGAELAASLQSYRQHAVVPALQTGRVTAPKPPSIVYLCTGQGCQYANMGRTLYDTQPTFRQALQECDRLLQAELGQSLIEAIYPAPDRPTLLDRVLYSQTAIFAIEYALAQLWLSWGIQPNILLGHSLGEYVAACLAGVFSLEDALLLVARRARYAQELTPTGEMVAVFASSTMIANIAPLADLQVSIAAYNSRENTVLSGSVADLTAVCETLAAAGIRTQKLASNRAFHSPLLMPMVAEFRNLAAQITYHPPQIPLISNVTGQLVNKIDAEYWVQHLLQPVQFTRCLDTLQQHQPQIYLEIGPKPTLISLGKQNISNPDLTWLPSLRSGVADWEQILTSLGSLWVQGVAVNWEGFDRDYSRQRISLPTYPFQRQRYWLGGEPTPVGAQTHQPQVDFVNPVSAQRQIDSMTTVPTAIDRTVQIPSDRQTTLLTNLHQMTAQLLKANVTEIDVQTPFLEIGADSLMLVEAVNYVEITYGVKITLRQLFEEVSTIAALATYLDRELPPDPQPLSEPEQIASVDNPAIERHEVALNGNNLGSQEVSPVPAVASSSEQTVSTVLQQQIASISALFAQQLALLGQHSSPTNAIVPPPLQSSAPDRSAKPNLPVMKAVVDRSVPFNPPATANASAPQVPAESIAAYNQQTAKSKHRAQADRAVLADSRATAGFRPSTKELVYPIIGDRAEGSRFWDIDGNEYIDLTMGFGVLLFGHNPDFVAAAIAAQTQRGLQIGPQSDRAGAVAQLISELTGVERVAFCNSGTEAVMTAVRLARTATGRSKIALFAGSYHGHFDGILAKAGADKQGTPIAPGIPAGTVADTIVLNYDDPAGSLAILQAHAAELAAILVEPVQARRPDLQPIEFLQQLRQFATSAGIALIFDEVLLGFRIQAGGAQAWAGVRADIVTYGKIVGGGLPIGVVAGLATYLDGIDGGWWQYGDNSYPGAEKTFFAGTFNKNHVGMAAAVAVLEYLKQAGSALYDRLNQRTASLTQRLNAYFAEQAVPIRVVHFGSLFRFTYTGNFDLFFQHLLLNGVYVWEGRNCFLSTAHTDEDLERVVQAVRAAVQGMRGSGLLPGGTPATVPALPVASQSIASRNDLPLSLAQQRLWFLDRLEPNSAFYNMPAAVRLRGRVQIAALEQTLQTIIDRHEVLRTNFGSDEGQPVQTIHPQIDWQMTVIPIASNPDPAAIQHQIAAAAQQPFRLDSDPPIRATLWEVSPTESILLLVLHHIIADGLSMAVLVEEIAAIYPALCLGYAHQLPPVPMQYADFAKWQRQWLQGEVLQTQLDFWKQQLAGVPTILELPTDRPRPPLQTVRGAHYQLRLSAELTTQLGTLGKKMGVTLFMVLLAAFDVLLYRYTRQTDILVGSPIASRQLPETQKAIGLFLNILLLRVDLAGNPSFEQLLRQVRQVTLDAYTHPDVPFEQLIETLRPERDLSHPPLFQVMMILDRATPIESQPLPDLVLETIPVENFTSKLDLTLTLENQPTGLVSEWEYNTDLFDRDTIVRLAAQFEILLGAIVSDPSQSIDRLPLLSPSTQQQLLAQAQGAAHRHPDLCLHQAIEAQVALTPEAVAVVWNDERFTYQELNERANQLAHYLQAQGVAGRVGIYLERSGHTLVAVLAVLKIGAAYVPLDPSYPVDRLAYMLTNGRVNCLLTDTTIVTPLPNAPDLVVYLDRDRAAIASYANTNLALEIDPSSLAYVIYTSGSTGMPKGVTVSHRSLVNAYHGWESAYQLRTRTRSHLQMASFSFDVFAGDYIRALASGAKLEICPRDWLLEPARLDRFIRDRQIDCAEFVPAVMRLLAEYLISTNQNLAQMSLVVVGSDRWYVREYQQWQQLCGSHTRLINSYGVSEATIDSCYFETNTIENFPHEALVPVGKPFPNVRLYVLEPTLQPAPLGVPGELYIGGMGVSPGYDARPDLTEIQFIADPFSDRPDAKLYRTGDLARYLADGNLEYLGRIDQQVKIRGLRIELAEIESVLQAQPSIQQAIVLVREDQPGQQQLVAYLVTPPEVTVTANDVRRALREKLPEYMIPNAWIFLAEFPLTPNGKVDRRALPAPTGSSDPTFIYVAPRNPTEEVLAQIWVELLPVDRVGIRDNFFNLGGHSLLATQLISRIRSTWQVELPLRLLFEATTIEELAIAIQAQQSQDTTPLPIAPPIQAAPVGAQLPLSFAQQRLWFLDRLEPDSPLYNIPVTVRLQGTLQIDLLERSLQEVIQRHAALRTDFVSVDGAATQVIHDRRDWQLTIVDLGSQPPADRLLACQELAHQEAIRPFQLDRSPLLRATLVCCGVDDYLLLLTVHHIVADAWSMGVLVQEVATIYSAAVRQQPADLPDLPIQYSDFALWQRSWLQGEVLAAQLAYWQTQLAGAKPLLELPLDRARPAVQSFRGAHAHFSLERELTAPIERLSRDAGVTPFMTLLAAFYTLLYRYTGQTDLLVGSPIANRNRAEIEGLIGFFVNTLVLRTDLAGDISFRELLGCLLYTS</sequence>
<dbReference type="CDD" id="cd19531">
    <property type="entry name" value="LCL_NRPS-like"/>
    <property type="match status" value="2"/>
</dbReference>
<dbReference type="GO" id="GO:0016705">
    <property type="term" value="F:oxidoreductase activity, acting on paired donors, with incorporation or reduction of molecular oxygen"/>
    <property type="evidence" value="ECO:0007669"/>
    <property type="project" value="InterPro"/>
</dbReference>
<dbReference type="NCBIfam" id="TIGR01733">
    <property type="entry name" value="AA-adenyl-dom"/>
    <property type="match status" value="1"/>
</dbReference>
<dbReference type="GO" id="GO:0006631">
    <property type="term" value="P:fatty acid metabolic process"/>
    <property type="evidence" value="ECO:0007669"/>
    <property type="project" value="UniProtKB-KW"/>
</dbReference>
<dbReference type="InterPro" id="IPR023213">
    <property type="entry name" value="CAT-like_dom_sf"/>
</dbReference>
<dbReference type="GO" id="GO:0008483">
    <property type="term" value="F:transaminase activity"/>
    <property type="evidence" value="ECO:0007669"/>
    <property type="project" value="InterPro"/>
</dbReference>
<dbReference type="InterPro" id="IPR016039">
    <property type="entry name" value="Thiolase-like"/>
</dbReference>
<dbReference type="PANTHER" id="PTHR45527:SF1">
    <property type="entry name" value="FATTY ACID SYNTHASE"/>
    <property type="match status" value="1"/>
</dbReference>
<evidence type="ECO:0000259" key="11">
    <source>
        <dbReference type="PROSITE" id="PS50075"/>
    </source>
</evidence>
<dbReference type="Pfam" id="PF00109">
    <property type="entry name" value="ketoacyl-synt"/>
    <property type="match status" value="1"/>
</dbReference>
<evidence type="ECO:0008006" key="15">
    <source>
        <dbReference type="Google" id="ProtNLM"/>
    </source>
</evidence>
<dbReference type="Gene3D" id="1.10.1200.10">
    <property type="entry name" value="ACP-like"/>
    <property type="match status" value="3"/>
</dbReference>
<evidence type="ECO:0000256" key="8">
    <source>
        <dbReference type="ARBA" id="ARBA00023098"/>
    </source>
</evidence>
<dbReference type="Proteomes" id="UP000238937">
    <property type="component" value="Unassembled WGS sequence"/>
</dbReference>
<dbReference type="Pfam" id="PF00550">
    <property type="entry name" value="PP-binding"/>
    <property type="match status" value="3"/>
</dbReference>
<dbReference type="InterPro" id="IPR042099">
    <property type="entry name" value="ANL_N_sf"/>
</dbReference>
<keyword evidence="10" id="KW-0472">Membrane</keyword>
<dbReference type="Pfam" id="PF16197">
    <property type="entry name" value="KAsynt_C_assoc"/>
    <property type="match status" value="1"/>
</dbReference>
<dbReference type="Pfam" id="PF00501">
    <property type="entry name" value="AMP-binding"/>
    <property type="match status" value="2"/>
</dbReference>
<dbReference type="SUPFAM" id="SSF56801">
    <property type="entry name" value="Acetyl-CoA synthetase-like"/>
    <property type="match status" value="2"/>
</dbReference>
<dbReference type="Gene3D" id="3.40.50.980">
    <property type="match status" value="2"/>
</dbReference>
<evidence type="ECO:0000256" key="3">
    <source>
        <dbReference type="ARBA" id="ARBA00022450"/>
    </source>
</evidence>
<dbReference type="Gene3D" id="2.30.38.10">
    <property type="entry name" value="Luciferase, Domain 3"/>
    <property type="match status" value="1"/>
</dbReference>
<dbReference type="Gene3D" id="3.30.559.30">
    <property type="entry name" value="Nonribosomal peptide synthetase, condensation domain"/>
    <property type="match status" value="2"/>
</dbReference>
<dbReference type="Gene3D" id="3.20.20.30">
    <property type="entry name" value="Luciferase-like domain"/>
    <property type="match status" value="1"/>
</dbReference>
<dbReference type="InterPro" id="IPR045851">
    <property type="entry name" value="AMP-bd_C_sf"/>
</dbReference>
<keyword evidence="4" id="KW-0597">Phosphoprotein</keyword>
<dbReference type="Pfam" id="PF00202">
    <property type="entry name" value="Aminotran_3"/>
    <property type="match status" value="1"/>
</dbReference>
<dbReference type="Pfam" id="PF13193">
    <property type="entry name" value="AMP-binding_C"/>
    <property type="match status" value="1"/>
</dbReference>
<feature type="non-terminal residue" evidence="13">
    <location>
        <position position="4042"/>
    </location>
</feature>
<evidence type="ECO:0000313" key="13">
    <source>
        <dbReference type="EMBL" id="PSB57478.1"/>
    </source>
</evidence>
<dbReference type="Gene3D" id="3.30.559.10">
    <property type="entry name" value="Chloramphenicol acetyltransferase-like domain"/>
    <property type="match status" value="2"/>
</dbReference>
<dbReference type="Gene3D" id="3.30.300.30">
    <property type="match status" value="2"/>
</dbReference>
<dbReference type="Gene3D" id="3.40.640.10">
    <property type="entry name" value="Type I PLP-dependent aspartate aminotransferase-like (Major domain)"/>
    <property type="match status" value="1"/>
</dbReference>
<organism evidence="13 14">
    <name type="scientific">Chamaesiphon polymorphus CCALA 037</name>
    <dbReference type="NCBI Taxonomy" id="2107692"/>
    <lineage>
        <taxon>Bacteria</taxon>
        <taxon>Bacillati</taxon>
        <taxon>Cyanobacteriota</taxon>
        <taxon>Cyanophyceae</taxon>
        <taxon>Gomontiellales</taxon>
        <taxon>Chamaesiphonaceae</taxon>
        <taxon>Chamaesiphon</taxon>
    </lineage>
</organism>
<keyword evidence="14" id="KW-1185">Reference proteome</keyword>
<dbReference type="InterPro" id="IPR020806">
    <property type="entry name" value="PKS_PP-bd"/>
</dbReference>
<dbReference type="SMART" id="SM01294">
    <property type="entry name" value="PKS_PP_betabranch"/>
    <property type="match status" value="1"/>
</dbReference>
<comment type="similarity">
    <text evidence="9">In the C-terminal section; belongs to the NRP synthetase family.</text>
</comment>
<evidence type="ECO:0000256" key="5">
    <source>
        <dbReference type="ARBA" id="ARBA00022679"/>
    </source>
</evidence>
<dbReference type="FunFam" id="3.30.559.10:FF:000012">
    <property type="entry name" value="Non-ribosomal peptide synthetase"/>
    <property type="match status" value="2"/>
</dbReference>
<dbReference type="GO" id="GO:0044550">
    <property type="term" value="P:secondary metabolite biosynthetic process"/>
    <property type="evidence" value="ECO:0007669"/>
    <property type="project" value="UniProtKB-ARBA"/>
</dbReference>